<dbReference type="Pfam" id="PF06167">
    <property type="entry name" value="Peptidase_M90"/>
    <property type="match status" value="1"/>
</dbReference>
<gene>
    <name evidence="1" type="ORF">HQN60_11255</name>
</gene>
<dbReference type="SUPFAM" id="SSF55486">
    <property type="entry name" value="Metalloproteases ('zincins'), catalytic domain"/>
    <property type="match status" value="1"/>
</dbReference>
<dbReference type="Gene3D" id="3.40.390.10">
    <property type="entry name" value="Collagenase (Catalytic Domain)"/>
    <property type="match status" value="1"/>
</dbReference>
<dbReference type="GO" id="GO:0005829">
    <property type="term" value="C:cytosol"/>
    <property type="evidence" value="ECO:0007669"/>
    <property type="project" value="TreeGrafter"/>
</dbReference>
<reference evidence="1 2" key="1">
    <citation type="submission" date="2020-05" db="EMBL/GenBank/DDBJ databases">
        <title>Complete genome sequence of Deefgea sp. D17.</title>
        <authorList>
            <person name="Bae J.-W."/>
            <person name="Han J.E."/>
        </authorList>
    </citation>
    <scope>NUCLEOTIDE SEQUENCE [LARGE SCALE GENOMIC DNA]</scope>
    <source>
        <strain evidence="1 2">D17</strain>
    </source>
</reference>
<dbReference type="GO" id="GO:0008237">
    <property type="term" value="F:metallopeptidase activity"/>
    <property type="evidence" value="ECO:0007669"/>
    <property type="project" value="InterPro"/>
</dbReference>
<name>A0A6M8SRE7_9NEIS</name>
<proteinExistence type="predicted"/>
<dbReference type="GO" id="GO:0004177">
    <property type="term" value="F:aminopeptidase activity"/>
    <property type="evidence" value="ECO:0007669"/>
    <property type="project" value="TreeGrafter"/>
</dbReference>
<organism evidence="1 2">
    <name type="scientific">Deefgea piscis</name>
    <dbReference type="NCBI Taxonomy" id="2739061"/>
    <lineage>
        <taxon>Bacteria</taxon>
        <taxon>Pseudomonadati</taxon>
        <taxon>Pseudomonadota</taxon>
        <taxon>Betaproteobacteria</taxon>
        <taxon>Neisseriales</taxon>
        <taxon>Chitinibacteraceae</taxon>
        <taxon>Deefgea</taxon>
    </lineage>
</organism>
<dbReference type="FunFam" id="3.40.390.10:FF:000012">
    <property type="entry name" value="Protein MtfA"/>
    <property type="match status" value="1"/>
</dbReference>
<dbReference type="KEGG" id="dee:HQN60_11255"/>
<dbReference type="RefSeq" id="WP_173533734.1">
    <property type="nucleotide sequence ID" value="NZ_CP054143.1"/>
</dbReference>
<dbReference type="PANTHER" id="PTHR30164:SF2">
    <property type="entry name" value="PROTEIN MTFA"/>
    <property type="match status" value="1"/>
</dbReference>
<accession>A0A6M8SRE7</accession>
<protein>
    <submittedName>
        <fullName evidence="1">Zinc-dependent peptidase</fullName>
    </submittedName>
</protein>
<dbReference type="Gene3D" id="1.10.472.150">
    <property type="entry name" value="Glucose-regulated metallo-peptidase M90, N-terminal domain"/>
    <property type="match status" value="1"/>
</dbReference>
<dbReference type="InterPro" id="IPR024079">
    <property type="entry name" value="MetalloPept_cat_dom_sf"/>
</dbReference>
<sequence>MLNYFRRKRRDHWLAQHPIDDALWLPATTMPVLKNLSVSELARLRELAAWFLHTKSIQASAGIEFSDPMRVILAAQAVLPILNLGFEAYDDWQEIIIYPRPFYASHRHTDAIGVVHEGEQLLAGQARGDGPVLFSWNDVMDGPHLDGWNVVIHELAHKLDMKNGGNANGYPALHAGMSEAAWQSAFTAAFADLSTKADAGEHSDIDLYAATNPAECFAVLSEVFFEAPQILQAHYPDVYTQMVLFYKQDTAQRLSPSPYRPISQYSEPSA</sequence>
<evidence type="ECO:0000313" key="1">
    <source>
        <dbReference type="EMBL" id="QKJ67231.1"/>
    </source>
</evidence>
<dbReference type="EMBL" id="CP054143">
    <property type="protein sequence ID" value="QKJ67231.1"/>
    <property type="molecule type" value="Genomic_DNA"/>
</dbReference>
<evidence type="ECO:0000313" key="2">
    <source>
        <dbReference type="Proteomes" id="UP000504844"/>
    </source>
</evidence>
<dbReference type="AlphaFoldDB" id="A0A6M8SRE7"/>
<dbReference type="InterPro" id="IPR042252">
    <property type="entry name" value="MtfA_N"/>
</dbReference>
<keyword evidence="2" id="KW-1185">Reference proteome</keyword>
<dbReference type="PANTHER" id="PTHR30164">
    <property type="entry name" value="MTFA PEPTIDASE"/>
    <property type="match status" value="1"/>
</dbReference>
<dbReference type="InterPro" id="IPR010384">
    <property type="entry name" value="MtfA_fam"/>
</dbReference>
<dbReference type="Proteomes" id="UP000504844">
    <property type="component" value="Chromosome"/>
</dbReference>
<dbReference type="CDD" id="cd20169">
    <property type="entry name" value="Peptidase_M90_mtfA"/>
    <property type="match status" value="1"/>
</dbReference>